<organism evidence="10 11">
    <name type="scientific">Arachis hypogaea</name>
    <name type="common">Peanut</name>
    <dbReference type="NCBI Taxonomy" id="3818"/>
    <lineage>
        <taxon>Eukaryota</taxon>
        <taxon>Viridiplantae</taxon>
        <taxon>Streptophyta</taxon>
        <taxon>Embryophyta</taxon>
        <taxon>Tracheophyta</taxon>
        <taxon>Spermatophyta</taxon>
        <taxon>Magnoliopsida</taxon>
        <taxon>eudicotyledons</taxon>
        <taxon>Gunneridae</taxon>
        <taxon>Pentapetalae</taxon>
        <taxon>rosids</taxon>
        <taxon>fabids</taxon>
        <taxon>Fabales</taxon>
        <taxon>Fabaceae</taxon>
        <taxon>Papilionoideae</taxon>
        <taxon>50 kb inversion clade</taxon>
        <taxon>dalbergioids sensu lato</taxon>
        <taxon>Dalbergieae</taxon>
        <taxon>Pterocarpus clade</taxon>
        <taxon>Arachis</taxon>
    </lineage>
</organism>
<evidence type="ECO:0000313" key="11">
    <source>
        <dbReference type="Proteomes" id="UP000289738"/>
    </source>
</evidence>
<feature type="transmembrane region" description="Helical" evidence="8">
    <location>
        <begin position="103"/>
        <end position="123"/>
    </location>
</feature>
<dbReference type="NCBIfam" id="TIGR01569">
    <property type="entry name" value="A_tha_TIGR01569"/>
    <property type="match status" value="1"/>
</dbReference>
<comment type="subunit">
    <text evidence="3 8">Homodimer and heterodimers.</text>
</comment>
<evidence type="ECO:0000313" key="10">
    <source>
        <dbReference type="EMBL" id="RYR17632.1"/>
    </source>
</evidence>
<evidence type="ECO:0000256" key="1">
    <source>
        <dbReference type="ARBA" id="ARBA00004651"/>
    </source>
</evidence>
<dbReference type="PANTHER" id="PTHR36488">
    <property type="entry name" value="CASP-LIKE PROTEIN 1U1"/>
    <property type="match status" value="1"/>
</dbReference>
<dbReference type="InterPro" id="IPR006702">
    <property type="entry name" value="CASP_dom"/>
</dbReference>
<proteinExistence type="inferred from homology"/>
<evidence type="ECO:0000256" key="5">
    <source>
        <dbReference type="ARBA" id="ARBA00022692"/>
    </source>
</evidence>
<dbReference type="GO" id="GO:0005886">
    <property type="term" value="C:plasma membrane"/>
    <property type="evidence" value="ECO:0007669"/>
    <property type="project" value="UniProtKB-SubCell"/>
</dbReference>
<reference evidence="10 11" key="1">
    <citation type="submission" date="2019-01" db="EMBL/GenBank/DDBJ databases">
        <title>Sequencing of cultivated peanut Arachis hypogaea provides insights into genome evolution and oil improvement.</title>
        <authorList>
            <person name="Chen X."/>
        </authorList>
    </citation>
    <scope>NUCLEOTIDE SEQUENCE [LARGE SCALE GENOMIC DNA]</scope>
    <source>
        <strain evidence="11">cv. Fuhuasheng</strain>
        <tissue evidence="10">Leaves</tissue>
    </source>
</reference>
<name>A0A444ZU98_ARAHY</name>
<dbReference type="InterPro" id="IPR044173">
    <property type="entry name" value="CASPL"/>
</dbReference>
<evidence type="ECO:0000256" key="4">
    <source>
        <dbReference type="ARBA" id="ARBA00022475"/>
    </source>
</evidence>
<accession>A0A444ZU98</accession>
<keyword evidence="6 8" id="KW-1133">Transmembrane helix</keyword>
<dbReference type="EMBL" id="SDMP01000013">
    <property type="protein sequence ID" value="RYR17632.1"/>
    <property type="molecule type" value="Genomic_DNA"/>
</dbReference>
<dbReference type="InterPro" id="IPR006459">
    <property type="entry name" value="CASP/CASPL"/>
</dbReference>
<keyword evidence="5 8" id="KW-0812">Transmembrane</keyword>
<evidence type="ECO:0000256" key="7">
    <source>
        <dbReference type="ARBA" id="ARBA00023136"/>
    </source>
</evidence>
<feature type="transmembrane region" description="Helical" evidence="8">
    <location>
        <begin position="50"/>
        <end position="72"/>
    </location>
</feature>
<comment type="similarity">
    <text evidence="2 8">Belongs to the Casparian strip membrane proteins (CASP) family.</text>
</comment>
<keyword evidence="7 8" id="KW-0472">Membrane</keyword>
<dbReference type="STRING" id="3818.A0A444ZU98"/>
<dbReference type="AlphaFoldDB" id="A0A444ZU98"/>
<feature type="domain" description="Casparian strip membrane protein" evidence="9">
    <location>
        <begin position="47"/>
        <end position="201"/>
    </location>
</feature>
<comment type="caution">
    <text evidence="10">The sequence shown here is derived from an EMBL/GenBank/DDBJ whole genome shotgun (WGS) entry which is preliminary data.</text>
</comment>
<dbReference type="PANTHER" id="PTHR36488:SF8">
    <property type="entry name" value="CASP-LIKE PROTEIN 1U1"/>
    <property type="match status" value="1"/>
</dbReference>
<feature type="transmembrane region" description="Helical" evidence="8">
    <location>
        <begin position="190"/>
        <end position="210"/>
    </location>
</feature>
<evidence type="ECO:0000256" key="3">
    <source>
        <dbReference type="ARBA" id="ARBA00011489"/>
    </source>
</evidence>
<keyword evidence="4 8" id="KW-1003">Cell membrane</keyword>
<comment type="subcellular location">
    <subcellularLocation>
        <location evidence="1 8">Cell membrane</location>
        <topology evidence="1 8">Multi-pass membrane protein</topology>
    </subcellularLocation>
</comment>
<gene>
    <name evidence="10" type="ORF">Ahy_B03g062333</name>
</gene>
<feature type="transmembrane region" description="Helical" evidence="8">
    <location>
        <begin position="135"/>
        <end position="154"/>
    </location>
</feature>
<dbReference type="Proteomes" id="UP000289738">
    <property type="component" value="Chromosome B03"/>
</dbReference>
<keyword evidence="11" id="KW-1185">Reference proteome</keyword>
<evidence type="ECO:0000256" key="2">
    <source>
        <dbReference type="ARBA" id="ARBA00007651"/>
    </source>
</evidence>
<evidence type="ECO:0000256" key="8">
    <source>
        <dbReference type="RuleBase" id="RU361233"/>
    </source>
</evidence>
<sequence>MVHQFFYNKAPLSSHFSHLISLACTKMASGNVEKLELSFSAVPDKPKKDWVLLSLRVLAFLATASATLVMALNKQTKNFVVATIGTTPITVSITAKFHHTPAFIFFVIANGVASLHNLVMIGVDILGPRFDYKGLRFVLIAILDMMNLVLASAGDGAATFMSELGRNGNTHARWDKICDKFESYCNRGGAALIASFIAIILLLITTVMSISKLKPKN</sequence>
<dbReference type="Pfam" id="PF04535">
    <property type="entry name" value="CASP_dom"/>
    <property type="match status" value="1"/>
</dbReference>
<evidence type="ECO:0000259" key="9">
    <source>
        <dbReference type="Pfam" id="PF04535"/>
    </source>
</evidence>
<protein>
    <recommendedName>
        <fullName evidence="8">CASP-like protein</fullName>
    </recommendedName>
</protein>
<evidence type="ECO:0000256" key="6">
    <source>
        <dbReference type="ARBA" id="ARBA00022989"/>
    </source>
</evidence>